<dbReference type="PANTHER" id="PTHR43774:SF1">
    <property type="entry name" value="PEPTIDE METHIONINE SULFOXIDE REDUCTASE MSRA 2"/>
    <property type="match status" value="1"/>
</dbReference>
<dbReference type="EMBL" id="FOAB01000007">
    <property type="protein sequence ID" value="SEL96880.1"/>
    <property type="molecule type" value="Genomic_DNA"/>
</dbReference>
<dbReference type="RefSeq" id="WP_091411278.1">
    <property type="nucleotide sequence ID" value="NZ_FOAB01000007.1"/>
</dbReference>
<proteinExistence type="inferred from homology"/>
<dbReference type="InterPro" id="IPR036509">
    <property type="entry name" value="Met_Sox_Rdtase_MsrA_sf"/>
</dbReference>
<dbReference type="InterPro" id="IPR002569">
    <property type="entry name" value="Met_Sox_Rdtase_MsrA_dom"/>
</dbReference>
<evidence type="ECO:0000313" key="8">
    <source>
        <dbReference type="Proteomes" id="UP000198521"/>
    </source>
</evidence>
<organism evidence="7 8">
    <name type="scientific">Aquimarina amphilecti</name>
    <dbReference type="NCBI Taxonomy" id="1038014"/>
    <lineage>
        <taxon>Bacteria</taxon>
        <taxon>Pseudomonadati</taxon>
        <taxon>Bacteroidota</taxon>
        <taxon>Flavobacteriia</taxon>
        <taxon>Flavobacteriales</taxon>
        <taxon>Flavobacteriaceae</taxon>
        <taxon>Aquimarina</taxon>
    </lineage>
</organism>
<evidence type="ECO:0000256" key="1">
    <source>
        <dbReference type="ARBA" id="ARBA00023002"/>
    </source>
</evidence>
<evidence type="ECO:0000256" key="5">
    <source>
        <dbReference type="SAM" id="SignalP"/>
    </source>
</evidence>
<dbReference type="GO" id="GO:0008113">
    <property type="term" value="F:peptide-methionine (S)-S-oxide reductase activity"/>
    <property type="evidence" value="ECO:0007669"/>
    <property type="project" value="UniProtKB-UniRule"/>
</dbReference>
<dbReference type="NCBIfam" id="TIGR00401">
    <property type="entry name" value="msrA"/>
    <property type="match status" value="1"/>
</dbReference>
<keyword evidence="5" id="KW-0732">Signal</keyword>
<dbReference type="Gene3D" id="3.30.1060.10">
    <property type="entry name" value="Peptide methionine sulphoxide reductase MsrA"/>
    <property type="match status" value="1"/>
</dbReference>
<dbReference type="SUPFAM" id="SSF55068">
    <property type="entry name" value="Peptide methionine sulfoxide reductase"/>
    <property type="match status" value="1"/>
</dbReference>
<dbReference type="PANTHER" id="PTHR43774">
    <property type="entry name" value="PEPTIDE METHIONINE SULFOXIDE REDUCTASE"/>
    <property type="match status" value="1"/>
</dbReference>
<dbReference type="OrthoDB" id="4174719at2"/>
<keyword evidence="8" id="KW-1185">Reference proteome</keyword>
<dbReference type="Pfam" id="PF01625">
    <property type="entry name" value="PMSR"/>
    <property type="match status" value="1"/>
</dbReference>
<dbReference type="AlphaFoldDB" id="A0A1H7UIJ2"/>
<comment type="similarity">
    <text evidence="4">Belongs to the MsrA Met sulfoxide reductase family.</text>
</comment>
<sequence length="223" mass="25556">MKTIIYSLLIILISLTSCQGNSQTNNKKNETSQNQNITPIQTEPINGMERAYFASGCFWCVEAVYESVTGVQEVISGYSGGHTENPTYESSNTGRTGHAEAVEVLYDPKTISFASLVDVYFGSQNPTQINGQGPDQGSQYRSIIFYQNENQKNIILKKKDFLSKSLNRRIAAEVTPFQKFWKAEDYHQDYEKRNPYNRYIQNVSIPRLKRFQKKFPELIKNNH</sequence>
<dbReference type="Proteomes" id="UP000198521">
    <property type="component" value="Unassembled WGS sequence"/>
</dbReference>
<comment type="function">
    <text evidence="4">Has an important function as a repair enzyme for proteins that have been inactivated by oxidation. Catalyzes the reversible oxidation-reduction of methionine sulfoxide in proteins to methionine.</text>
</comment>
<feature type="domain" description="Peptide methionine sulphoxide reductase MsrA" evidence="6">
    <location>
        <begin position="51"/>
        <end position="199"/>
    </location>
</feature>
<dbReference type="HAMAP" id="MF_01401">
    <property type="entry name" value="MsrA"/>
    <property type="match status" value="1"/>
</dbReference>
<dbReference type="GO" id="GO:0033744">
    <property type="term" value="F:L-methionine:thioredoxin-disulfide S-oxidoreductase activity"/>
    <property type="evidence" value="ECO:0007669"/>
    <property type="project" value="RHEA"/>
</dbReference>
<dbReference type="EC" id="1.8.4.11" evidence="4"/>
<evidence type="ECO:0000256" key="2">
    <source>
        <dbReference type="ARBA" id="ARBA00047806"/>
    </source>
</evidence>
<evidence type="ECO:0000259" key="6">
    <source>
        <dbReference type="Pfam" id="PF01625"/>
    </source>
</evidence>
<evidence type="ECO:0000256" key="4">
    <source>
        <dbReference type="HAMAP-Rule" id="MF_01401"/>
    </source>
</evidence>
<keyword evidence="1 4" id="KW-0560">Oxidoreductase</keyword>
<dbReference type="STRING" id="1038014.SAMN04487910_3752"/>
<comment type="catalytic activity">
    <reaction evidence="3 4">
        <text>[thioredoxin]-disulfide + L-methionine + H2O = L-methionine (S)-S-oxide + [thioredoxin]-dithiol</text>
        <dbReference type="Rhea" id="RHEA:19993"/>
        <dbReference type="Rhea" id="RHEA-COMP:10698"/>
        <dbReference type="Rhea" id="RHEA-COMP:10700"/>
        <dbReference type="ChEBI" id="CHEBI:15377"/>
        <dbReference type="ChEBI" id="CHEBI:29950"/>
        <dbReference type="ChEBI" id="CHEBI:50058"/>
        <dbReference type="ChEBI" id="CHEBI:57844"/>
        <dbReference type="ChEBI" id="CHEBI:58772"/>
        <dbReference type="EC" id="1.8.4.11"/>
    </reaction>
</comment>
<name>A0A1H7UIJ2_AQUAM</name>
<feature type="chain" id="PRO_5011754762" description="Peptide methionine sulfoxide reductase MsrA" evidence="5">
    <location>
        <begin position="23"/>
        <end position="223"/>
    </location>
</feature>
<dbReference type="PROSITE" id="PS51257">
    <property type="entry name" value="PROKAR_LIPOPROTEIN"/>
    <property type="match status" value="1"/>
</dbReference>
<accession>A0A1H7UIJ2</accession>
<evidence type="ECO:0000313" key="7">
    <source>
        <dbReference type="EMBL" id="SEL96880.1"/>
    </source>
</evidence>
<feature type="active site" evidence="4">
    <location>
        <position position="57"/>
    </location>
</feature>
<gene>
    <name evidence="4" type="primary">msrA</name>
    <name evidence="7" type="ORF">SAMN04487910_3752</name>
</gene>
<evidence type="ECO:0000256" key="3">
    <source>
        <dbReference type="ARBA" id="ARBA00048782"/>
    </source>
</evidence>
<protein>
    <recommendedName>
        <fullName evidence="4">Peptide methionine sulfoxide reductase MsrA</fullName>
        <shortName evidence="4">Protein-methionine-S-oxide reductase</shortName>
        <ecNumber evidence="4">1.8.4.11</ecNumber>
    </recommendedName>
    <alternativeName>
        <fullName evidence="4">Peptide-methionine (S)-S-oxide reductase</fullName>
        <shortName evidence="4">Peptide Met(O) reductase</shortName>
    </alternativeName>
</protein>
<comment type="catalytic activity">
    <reaction evidence="2 4">
        <text>L-methionyl-[protein] + [thioredoxin]-disulfide + H2O = L-methionyl-(S)-S-oxide-[protein] + [thioredoxin]-dithiol</text>
        <dbReference type="Rhea" id="RHEA:14217"/>
        <dbReference type="Rhea" id="RHEA-COMP:10698"/>
        <dbReference type="Rhea" id="RHEA-COMP:10700"/>
        <dbReference type="Rhea" id="RHEA-COMP:12313"/>
        <dbReference type="Rhea" id="RHEA-COMP:12315"/>
        <dbReference type="ChEBI" id="CHEBI:15377"/>
        <dbReference type="ChEBI" id="CHEBI:16044"/>
        <dbReference type="ChEBI" id="CHEBI:29950"/>
        <dbReference type="ChEBI" id="CHEBI:44120"/>
        <dbReference type="ChEBI" id="CHEBI:50058"/>
        <dbReference type="EC" id="1.8.4.11"/>
    </reaction>
</comment>
<feature type="signal peptide" evidence="5">
    <location>
        <begin position="1"/>
        <end position="22"/>
    </location>
</feature>
<reference evidence="7 8" key="1">
    <citation type="submission" date="2016-10" db="EMBL/GenBank/DDBJ databases">
        <authorList>
            <person name="de Groot N.N."/>
        </authorList>
    </citation>
    <scope>NUCLEOTIDE SEQUENCE [LARGE SCALE GENOMIC DNA]</scope>
    <source>
        <strain evidence="7 8">DSM 25232</strain>
    </source>
</reference>